<keyword evidence="1" id="KW-0812">Transmembrane</keyword>
<dbReference type="RefSeq" id="WP_095656881.1">
    <property type="nucleotide sequence ID" value="NZ_NPOA01000014.1"/>
</dbReference>
<proteinExistence type="predicted"/>
<keyword evidence="1" id="KW-0472">Membrane</keyword>
<name>A0A2A2IA04_9BACI</name>
<evidence type="ECO:0000313" key="2">
    <source>
        <dbReference type="EMBL" id="PAV28208.1"/>
    </source>
</evidence>
<protein>
    <submittedName>
        <fullName evidence="2">Uncharacterized protein</fullName>
    </submittedName>
</protein>
<dbReference type="Proteomes" id="UP000218887">
    <property type="component" value="Unassembled WGS sequence"/>
</dbReference>
<dbReference type="EMBL" id="NPOA01000014">
    <property type="protein sequence ID" value="PAV28208.1"/>
    <property type="molecule type" value="Genomic_DNA"/>
</dbReference>
<accession>A0A2A2IA04</accession>
<keyword evidence="3" id="KW-1185">Reference proteome</keyword>
<reference evidence="2 3" key="1">
    <citation type="submission" date="2017-08" db="EMBL/GenBank/DDBJ databases">
        <title>Virgibacillus indicus sp. nov. and Virgibacillus profoundi sp. nov, two moderately halophilic bacteria isolated from marine sediment by using the Microfluidic Streak Plate.</title>
        <authorList>
            <person name="Xu B."/>
            <person name="Hu B."/>
            <person name="Wang J."/>
            <person name="Zhu Y."/>
            <person name="Huang L."/>
            <person name="Du W."/>
            <person name="Huang Y."/>
        </authorList>
    </citation>
    <scope>NUCLEOTIDE SEQUENCE [LARGE SCALE GENOMIC DNA]</scope>
    <source>
        <strain evidence="2 3">IO3-P3-H5</strain>
    </source>
</reference>
<feature type="transmembrane region" description="Helical" evidence="1">
    <location>
        <begin position="12"/>
        <end position="30"/>
    </location>
</feature>
<evidence type="ECO:0000313" key="3">
    <source>
        <dbReference type="Proteomes" id="UP000218887"/>
    </source>
</evidence>
<organism evidence="2 3">
    <name type="scientific">Virgibacillus profundi</name>
    <dbReference type="NCBI Taxonomy" id="2024555"/>
    <lineage>
        <taxon>Bacteria</taxon>
        <taxon>Bacillati</taxon>
        <taxon>Bacillota</taxon>
        <taxon>Bacilli</taxon>
        <taxon>Bacillales</taxon>
        <taxon>Bacillaceae</taxon>
        <taxon>Virgibacillus</taxon>
    </lineage>
</organism>
<evidence type="ECO:0000256" key="1">
    <source>
        <dbReference type="SAM" id="Phobius"/>
    </source>
</evidence>
<gene>
    <name evidence="2" type="ORF">CIL05_17740</name>
</gene>
<sequence>MFGKHLNRRLSSIVILILSVALLVVSILYFSQRVTYSNEKEYLTEELDNTKMHFYQIQVEDPLRSLLNYLTIRPAEEVDWEEQLIQETTSIFLELDRGITNISTPSIRGIPDDTRTELQNLQGNIGTILSSLQSEQPLDMETKEGIMYFTKSIDACVQFADRQSWERFNSDMECLNKEIIISDNK</sequence>
<comment type="caution">
    <text evidence="2">The sequence shown here is derived from an EMBL/GenBank/DDBJ whole genome shotgun (WGS) entry which is preliminary data.</text>
</comment>
<keyword evidence="1" id="KW-1133">Transmembrane helix</keyword>
<dbReference type="AlphaFoldDB" id="A0A2A2IA04"/>
<dbReference type="OrthoDB" id="9865363at2"/>